<dbReference type="SUPFAM" id="SSF56322">
    <property type="entry name" value="ADC synthase"/>
    <property type="match status" value="1"/>
</dbReference>
<evidence type="ECO:0000313" key="3">
    <source>
        <dbReference type="EMBL" id="SUX26706.1"/>
    </source>
</evidence>
<dbReference type="Proteomes" id="UP000254161">
    <property type="component" value="Unassembled WGS sequence"/>
</dbReference>
<evidence type="ECO:0000256" key="1">
    <source>
        <dbReference type="SAM" id="Coils"/>
    </source>
</evidence>
<dbReference type="PANTHER" id="PTHR11236">
    <property type="entry name" value="AMINOBENZOATE/ANTHRANILATE SYNTHASE"/>
    <property type="match status" value="1"/>
</dbReference>
<evidence type="ECO:0000313" key="4">
    <source>
        <dbReference type="Proteomes" id="UP000254161"/>
    </source>
</evidence>
<dbReference type="RefSeq" id="WP_004275491.1">
    <property type="nucleotide sequence ID" value="NZ_JANKIR010000020.1"/>
</dbReference>
<dbReference type="EMBL" id="UFUZ01000001">
    <property type="protein sequence ID" value="SUX26706.1"/>
    <property type="molecule type" value="Genomic_DNA"/>
</dbReference>
<feature type="domain" description="Chorismate-utilising enzyme C-terminal" evidence="2">
    <location>
        <begin position="149"/>
        <end position="399"/>
    </location>
</feature>
<gene>
    <name evidence="3" type="primary">trpE</name>
    <name evidence="3" type="ORF">NCTC12264_00935</name>
</gene>
<dbReference type="InterPro" id="IPR015890">
    <property type="entry name" value="Chorismate_C"/>
</dbReference>
<dbReference type="InterPro" id="IPR019999">
    <property type="entry name" value="Anth_synth_I-like"/>
</dbReference>
<dbReference type="GO" id="GO:0000162">
    <property type="term" value="P:L-tryptophan biosynthetic process"/>
    <property type="evidence" value="ECO:0007669"/>
    <property type="project" value="TreeGrafter"/>
</dbReference>
<dbReference type="PRINTS" id="PR00095">
    <property type="entry name" value="ANTSNTHASEI"/>
</dbReference>
<dbReference type="GO" id="GO:0004049">
    <property type="term" value="F:anthranilate synthase activity"/>
    <property type="evidence" value="ECO:0007669"/>
    <property type="project" value="UniProtKB-EC"/>
</dbReference>
<dbReference type="Pfam" id="PF00425">
    <property type="entry name" value="Chorismate_bind"/>
    <property type="match status" value="1"/>
</dbReference>
<keyword evidence="3" id="KW-0456">Lyase</keyword>
<reference evidence="3 4" key="1">
    <citation type="submission" date="2018-06" db="EMBL/GenBank/DDBJ databases">
        <authorList>
            <consortium name="Pathogen Informatics"/>
            <person name="Doyle S."/>
        </authorList>
    </citation>
    <scope>NUCLEOTIDE SEQUENCE [LARGE SCALE GENOMIC DNA]</scope>
    <source>
        <strain evidence="3 4">NCTC12264</strain>
    </source>
</reference>
<dbReference type="AlphaFoldDB" id="A0A381EI75"/>
<dbReference type="Gene3D" id="3.60.120.10">
    <property type="entry name" value="Anthranilate synthase"/>
    <property type="match status" value="1"/>
</dbReference>
<name>A0A381EI75_CAMUP</name>
<dbReference type="EC" id="4.1.3.27" evidence="3"/>
<keyword evidence="1" id="KW-0175">Coiled coil</keyword>
<feature type="coiled-coil region" evidence="1">
    <location>
        <begin position="237"/>
        <end position="264"/>
    </location>
</feature>
<protein>
    <submittedName>
        <fullName evidence="3">Anthranilate synthase, aminase component</fullName>
        <ecNumber evidence="3">4.1.3.27</ecNumber>
    </submittedName>
</protein>
<dbReference type="InterPro" id="IPR005801">
    <property type="entry name" value="ADC_synthase"/>
</dbReference>
<sequence length="412" mass="47118">MLSKDVNFYYRQILEKYPNSYFTQDLNKVIIGIDCEYLDANSITFSELKAKFYEYAAGEKLCEYAGFFGVLSADFIHLFENLPSLERKNYDFPPFLFANAKAYLLYEKNSKMFFKFGEKTYFDFLDDHFKIPPKNKAEFSILNDLKEEKESYEAMVEKAKEYLLSGDIFQVVLSKQLCIKHNLKPFDYYEALSLENPSAYMFYFPTQYGVVLGSSPELLLSIKQKEIFTAPIAGTRNLDANSNLEALEKDLLSDEKELSEHRMLVDLARNDISKFGKNTRVEKLYNVLKSKYVMHIVSEVYANLREEASIFDAIGALFPAGTLSGAPKIRALEIISELENLNRGVYGGAVGFLNFNENVVLALIIRSAFFKDDKAYISSGAGIVLKSEAKKEYDEICAKRKALLTTFERLAK</sequence>
<dbReference type="PANTHER" id="PTHR11236:SF9">
    <property type="entry name" value="ANTHRANILATE SYNTHASE COMPONENT 1"/>
    <property type="match status" value="1"/>
</dbReference>
<organism evidence="3 4">
    <name type="scientific">Campylobacter upsaliensis</name>
    <dbReference type="NCBI Taxonomy" id="28080"/>
    <lineage>
        <taxon>Bacteria</taxon>
        <taxon>Pseudomonadati</taxon>
        <taxon>Campylobacterota</taxon>
        <taxon>Epsilonproteobacteria</taxon>
        <taxon>Campylobacterales</taxon>
        <taxon>Campylobacteraceae</taxon>
        <taxon>Campylobacter</taxon>
    </lineage>
</organism>
<evidence type="ECO:0000259" key="2">
    <source>
        <dbReference type="Pfam" id="PF00425"/>
    </source>
</evidence>
<accession>A0A381EI75</accession>
<proteinExistence type="predicted"/>